<organism evidence="3 4">
    <name type="scientific">Coprinopsis marcescibilis</name>
    <name type="common">Agaric fungus</name>
    <name type="synonym">Psathyrella marcescibilis</name>
    <dbReference type="NCBI Taxonomy" id="230819"/>
    <lineage>
        <taxon>Eukaryota</taxon>
        <taxon>Fungi</taxon>
        <taxon>Dikarya</taxon>
        <taxon>Basidiomycota</taxon>
        <taxon>Agaricomycotina</taxon>
        <taxon>Agaricomycetes</taxon>
        <taxon>Agaricomycetidae</taxon>
        <taxon>Agaricales</taxon>
        <taxon>Agaricineae</taxon>
        <taxon>Psathyrellaceae</taxon>
        <taxon>Coprinopsis</taxon>
    </lineage>
</organism>
<feature type="transmembrane region" description="Helical" evidence="2">
    <location>
        <begin position="95"/>
        <end position="115"/>
    </location>
</feature>
<evidence type="ECO:0000256" key="1">
    <source>
        <dbReference type="SAM" id="MobiDB-lite"/>
    </source>
</evidence>
<dbReference type="STRING" id="230819.A0A5C3KZ84"/>
<protein>
    <submittedName>
        <fullName evidence="3">Uncharacterized protein</fullName>
    </submittedName>
</protein>
<dbReference type="AlphaFoldDB" id="A0A5C3KZ84"/>
<gene>
    <name evidence="3" type="ORF">FA15DRAFT_668386</name>
</gene>
<feature type="transmembrane region" description="Helical" evidence="2">
    <location>
        <begin position="27"/>
        <end position="53"/>
    </location>
</feature>
<name>A0A5C3KZ84_COPMA</name>
<evidence type="ECO:0000313" key="3">
    <source>
        <dbReference type="EMBL" id="TFK25510.1"/>
    </source>
</evidence>
<keyword evidence="2" id="KW-0472">Membrane</keyword>
<sequence>MASINLLLPAVFDPVFDYLEDNLPYPAYIFLLNAISYSTSLVSTIIRLTSALIDKNPQEWDLQTILPPIVTILAAYLALASLYRTTSWLIRLSFWFVKWGALIAALSVGAGWFAAVNSMDGGGNNALANLGSKAWEWLNGNKDEIRGSRPYYSNARTLIPERSRAYRPWKKFQDGSGRTEQDVRNEARDEARKIMNNIVEGANQVFEGGLLWKVGTAVAGSGQESTDKAPKKQKGRTRSR</sequence>
<evidence type="ECO:0000313" key="4">
    <source>
        <dbReference type="Proteomes" id="UP000307440"/>
    </source>
</evidence>
<keyword evidence="2" id="KW-1133">Transmembrane helix</keyword>
<accession>A0A5C3KZ84</accession>
<keyword evidence="4" id="KW-1185">Reference proteome</keyword>
<keyword evidence="2" id="KW-0812">Transmembrane</keyword>
<dbReference type="OrthoDB" id="2502792at2759"/>
<feature type="compositionally biased region" description="Basic residues" evidence="1">
    <location>
        <begin position="231"/>
        <end position="240"/>
    </location>
</feature>
<dbReference type="Proteomes" id="UP000307440">
    <property type="component" value="Unassembled WGS sequence"/>
</dbReference>
<reference evidence="3 4" key="1">
    <citation type="journal article" date="2019" name="Nat. Ecol. Evol.">
        <title>Megaphylogeny resolves global patterns of mushroom evolution.</title>
        <authorList>
            <person name="Varga T."/>
            <person name="Krizsan K."/>
            <person name="Foldi C."/>
            <person name="Dima B."/>
            <person name="Sanchez-Garcia M."/>
            <person name="Sanchez-Ramirez S."/>
            <person name="Szollosi G.J."/>
            <person name="Szarkandi J.G."/>
            <person name="Papp V."/>
            <person name="Albert L."/>
            <person name="Andreopoulos W."/>
            <person name="Angelini C."/>
            <person name="Antonin V."/>
            <person name="Barry K.W."/>
            <person name="Bougher N.L."/>
            <person name="Buchanan P."/>
            <person name="Buyck B."/>
            <person name="Bense V."/>
            <person name="Catcheside P."/>
            <person name="Chovatia M."/>
            <person name="Cooper J."/>
            <person name="Damon W."/>
            <person name="Desjardin D."/>
            <person name="Finy P."/>
            <person name="Geml J."/>
            <person name="Haridas S."/>
            <person name="Hughes K."/>
            <person name="Justo A."/>
            <person name="Karasinski D."/>
            <person name="Kautmanova I."/>
            <person name="Kiss B."/>
            <person name="Kocsube S."/>
            <person name="Kotiranta H."/>
            <person name="LaButti K.M."/>
            <person name="Lechner B.E."/>
            <person name="Liimatainen K."/>
            <person name="Lipzen A."/>
            <person name="Lukacs Z."/>
            <person name="Mihaltcheva S."/>
            <person name="Morgado L.N."/>
            <person name="Niskanen T."/>
            <person name="Noordeloos M.E."/>
            <person name="Ohm R.A."/>
            <person name="Ortiz-Santana B."/>
            <person name="Ovrebo C."/>
            <person name="Racz N."/>
            <person name="Riley R."/>
            <person name="Savchenko A."/>
            <person name="Shiryaev A."/>
            <person name="Soop K."/>
            <person name="Spirin V."/>
            <person name="Szebenyi C."/>
            <person name="Tomsovsky M."/>
            <person name="Tulloss R.E."/>
            <person name="Uehling J."/>
            <person name="Grigoriev I.V."/>
            <person name="Vagvolgyi C."/>
            <person name="Papp T."/>
            <person name="Martin F.M."/>
            <person name="Miettinen O."/>
            <person name="Hibbett D.S."/>
            <person name="Nagy L.G."/>
        </authorList>
    </citation>
    <scope>NUCLEOTIDE SEQUENCE [LARGE SCALE GENOMIC DNA]</scope>
    <source>
        <strain evidence="3 4">CBS 121175</strain>
    </source>
</reference>
<dbReference type="EMBL" id="ML210185">
    <property type="protein sequence ID" value="TFK25510.1"/>
    <property type="molecule type" value="Genomic_DNA"/>
</dbReference>
<proteinExistence type="predicted"/>
<evidence type="ECO:0000256" key="2">
    <source>
        <dbReference type="SAM" id="Phobius"/>
    </source>
</evidence>
<feature type="transmembrane region" description="Helical" evidence="2">
    <location>
        <begin position="65"/>
        <end position="83"/>
    </location>
</feature>
<feature type="region of interest" description="Disordered" evidence="1">
    <location>
        <begin position="218"/>
        <end position="240"/>
    </location>
</feature>